<gene>
    <name evidence="2" type="ORF">ACH5RR_007142</name>
</gene>
<evidence type="ECO:0000313" key="3">
    <source>
        <dbReference type="Proteomes" id="UP001630127"/>
    </source>
</evidence>
<protein>
    <submittedName>
        <fullName evidence="2">Uncharacterized protein</fullName>
    </submittedName>
</protein>
<dbReference type="EMBL" id="JBJUIK010000003">
    <property type="protein sequence ID" value="KAL3533621.1"/>
    <property type="molecule type" value="Genomic_DNA"/>
</dbReference>
<proteinExistence type="predicted"/>
<organism evidence="2 3">
    <name type="scientific">Cinchona calisaya</name>
    <dbReference type="NCBI Taxonomy" id="153742"/>
    <lineage>
        <taxon>Eukaryota</taxon>
        <taxon>Viridiplantae</taxon>
        <taxon>Streptophyta</taxon>
        <taxon>Embryophyta</taxon>
        <taxon>Tracheophyta</taxon>
        <taxon>Spermatophyta</taxon>
        <taxon>Magnoliopsida</taxon>
        <taxon>eudicotyledons</taxon>
        <taxon>Gunneridae</taxon>
        <taxon>Pentapetalae</taxon>
        <taxon>asterids</taxon>
        <taxon>lamiids</taxon>
        <taxon>Gentianales</taxon>
        <taxon>Rubiaceae</taxon>
        <taxon>Cinchonoideae</taxon>
        <taxon>Cinchoneae</taxon>
        <taxon>Cinchona</taxon>
    </lineage>
</organism>
<sequence length="392" mass="43891">MSPLTVGEQVSLLLYGMGASMASVVGQSIRSILLKINMSLWLQESSKHKTRIGILKSKLLPPIQASVPSEMLIMRNRRRAFAVVSIEQFQKSAATASSSLSPAGTTSYTRERGINFYGPGDDKINTLTAPGEVRRAFLSEISDCTWSRFVGEDATVGNDTIVREFISNTHKLTGTIVQVRKRYINFSREVINAYYQIPNIDESEHAIFKRVDSNCVMLLRELCDPHVPDGVTLCIGSKISPDKPITGPWIHLTLKKHDKFLQDLIAKQHPRAQEEQVVLNSQNHGQQGTWELPPPAHPDYVFRRPRTEADLRSLAVYHSWSLHTLHRKLDSLAHQLHPAQPLDLPNWPLEPDAPSWHFGPPVDDEYGPGSEELENEYADHAVDDEVGPSGRS</sequence>
<dbReference type="AlphaFoldDB" id="A0ABD3AR26"/>
<feature type="region of interest" description="Disordered" evidence="1">
    <location>
        <begin position="345"/>
        <end position="392"/>
    </location>
</feature>
<accession>A0ABD3AR26</accession>
<feature type="compositionally biased region" description="Acidic residues" evidence="1">
    <location>
        <begin position="362"/>
        <end position="376"/>
    </location>
</feature>
<keyword evidence="3" id="KW-1185">Reference proteome</keyword>
<dbReference type="Proteomes" id="UP001630127">
    <property type="component" value="Unassembled WGS sequence"/>
</dbReference>
<name>A0ABD3AR26_9GENT</name>
<evidence type="ECO:0000256" key="1">
    <source>
        <dbReference type="SAM" id="MobiDB-lite"/>
    </source>
</evidence>
<reference evidence="2 3" key="1">
    <citation type="submission" date="2024-11" db="EMBL/GenBank/DDBJ databases">
        <title>A near-complete genome assembly of Cinchona calisaya.</title>
        <authorList>
            <person name="Lian D.C."/>
            <person name="Zhao X.W."/>
            <person name="Wei L."/>
        </authorList>
    </citation>
    <scope>NUCLEOTIDE SEQUENCE [LARGE SCALE GENOMIC DNA]</scope>
    <source>
        <tissue evidence="2">Nenye</tissue>
    </source>
</reference>
<comment type="caution">
    <text evidence="2">The sequence shown here is derived from an EMBL/GenBank/DDBJ whole genome shotgun (WGS) entry which is preliminary data.</text>
</comment>
<evidence type="ECO:0000313" key="2">
    <source>
        <dbReference type="EMBL" id="KAL3533621.1"/>
    </source>
</evidence>